<name>A0ACB8ELV9_9SAUR</name>
<reference evidence="1" key="1">
    <citation type="submission" date="2021-08" db="EMBL/GenBank/DDBJ databases">
        <title>The first chromosome-level gecko genome reveals the dynamic sex chromosomes of Neotropical dwarf geckos (Sphaerodactylidae: Sphaerodactylus).</title>
        <authorList>
            <person name="Pinto B.J."/>
            <person name="Keating S.E."/>
            <person name="Gamble T."/>
        </authorList>
    </citation>
    <scope>NUCLEOTIDE SEQUENCE</scope>
    <source>
        <strain evidence="1">TG3544</strain>
    </source>
</reference>
<evidence type="ECO:0000313" key="2">
    <source>
        <dbReference type="Proteomes" id="UP000827872"/>
    </source>
</evidence>
<dbReference type="EMBL" id="CM037616">
    <property type="protein sequence ID" value="KAH7993381.1"/>
    <property type="molecule type" value="Genomic_DNA"/>
</dbReference>
<evidence type="ECO:0000313" key="1">
    <source>
        <dbReference type="EMBL" id="KAH7993381.1"/>
    </source>
</evidence>
<proteinExistence type="predicted"/>
<protein>
    <submittedName>
        <fullName evidence="1">Uncharacterized protein</fullName>
    </submittedName>
</protein>
<gene>
    <name evidence="1" type="ORF">K3G42_030810</name>
</gene>
<dbReference type="Proteomes" id="UP000827872">
    <property type="component" value="Linkage Group LG03"/>
</dbReference>
<accession>A0ACB8ELV9</accession>
<sequence>MPPMPPGMMPPPPMIPPMPGPPPMGQIPTMVPPMLPGMMMPGVPAGPVSVSGGAAPVTDPSSATVTQAAPVKPAWSEHRAPDGRVYYYNSETKQSSWEKPDELKSKAELLLSRCPWREYHSETGKPYYYNAQSKESRWTRPRELDDIEALIKEEEEDLERQQLPETSLSAPASPSPSSAATSDTEGTGGIEGQETPTTEGAPPAAEEETISSSGPGRRDEEDRVTGNAWSSKEEAKQAFKELLKDKGVPASASWEQAMKLVSSDPRFSALPKLSEKKQTFNAYKAQRDKEEKEEARLRAKEAKEELQRFLEQHNKMSSITRYSLKTVDPIVDGSFLAEILYQDPQCVVFRDVAPQAPVVPRRPIPHLSSMAHIDAQLLGHLLVVASQTAKTQGLSHCYHVVINDGKPKAQSIYHLHLHVLGDGQMGWPPG</sequence>
<organism evidence="1 2">
    <name type="scientific">Sphaerodactylus townsendi</name>
    <dbReference type="NCBI Taxonomy" id="933632"/>
    <lineage>
        <taxon>Eukaryota</taxon>
        <taxon>Metazoa</taxon>
        <taxon>Chordata</taxon>
        <taxon>Craniata</taxon>
        <taxon>Vertebrata</taxon>
        <taxon>Euteleostomi</taxon>
        <taxon>Lepidosauria</taxon>
        <taxon>Squamata</taxon>
        <taxon>Bifurcata</taxon>
        <taxon>Gekkota</taxon>
        <taxon>Sphaerodactylidae</taxon>
        <taxon>Sphaerodactylus</taxon>
    </lineage>
</organism>
<keyword evidence="2" id="KW-1185">Reference proteome</keyword>
<comment type="caution">
    <text evidence="1">The sequence shown here is derived from an EMBL/GenBank/DDBJ whole genome shotgun (WGS) entry which is preliminary data.</text>
</comment>